<dbReference type="Gene3D" id="2.60.40.420">
    <property type="entry name" value="Cupredoxins - blue copper proteins"/>
    <property type="match status" value="1"/>
</dbReference>
<dbReference type="EMBL" id="MFDD01000015">
    <property type="protein sequence ID" value="OGE39771.1"/>
    <property type="molecule type" value="Genomic_DNA"/>
</dbReference>
<comment type="caution">
    <text evidence="4">The sequence shown here is derived from an EMBL/GenBank/DDBJ whole genome shotgun (WGS) entry which is preliminary data.</text>
</comment>
<feature type="transmembrane region" description="Helical" evidence="1">
    <location>
        <begin position="44"/>
        <end position="70"/>
    </location>
</feature>
<protein>
    <recommendedName>
        <fullName evidence="6">Urease accessory protein UreH-like transmembrane domain-containing protein</fullName>
    </recommendedName>
</protein>
<feature type="domain" description="EfeO-type cupredoxin-like" evidence="3">
    <location>
        <begin position="250"/>
        <end position="335"/>
    </location>
</feature>
<keyword evidence="1" id="KW-0812">Transmembrane</keyword>
<evidence type="ECO:0000313" key="5">
    <source>
        <dbReference type="Proteomes" id="UP000177328"/>
    </source>
</evidence>
<evidence type="ECO:0000259" key="3">
    <source>
        <dbReference type="Pfam" id="PF13473"/>
    </source>
</evidence>
<dbReference type="InterPro" id="IPR008972">
    <property type="entry name" value="Cupredoxin"/>
</dbReference>
<dbReference type="InterPro" id="IPR039447">
    <property type="entry name" value="UreH-like_TM_dom"/>
</dbReference>
<dbReference type="Proteomes" id="UP000177328">
    <property type="component" value="Unassembled WGS sequence"/>
</dbReference>
<accession>A0A1F5KGN4</accession>
<reference evidence="4 5" key="1">
    <citation type="journal article" date="2016" name="Nat. Commun.">
        <title>Thousands of microbial genomes shed light on interconnected biogeochemical processes in an aquifer system.</title>
        <authorList>
            <person name="Anantharaman K."/>
            <person name="Brown C.T."/>
            <person name="Hug L.A."/>
            <person name="Sharon I."/>
            <person name="Castelle C.J."/>
            <person name="Probst A.J."/>
            <person name="Thomas B.C."/>
            <person name="Singh A."/>
            <person name="Wilkins M.J."/>
            <person name="Karaoz U."/>
            <person name="Brodie E.L."/>
            <person name="Williams K.H."/>
            <person name="Hubbard S.S."/>
            <person name="Banfield J.F."/>
        </authorList>
    </citation>
    <scope>NUCLEOTIDE SEQUENCE [LARGE SCALE GENOMIC DNA]</scope>
</reference>
<dbReference type="SUPFAM" id="SSF49503">
    <property type="entry name" value="Cupredoxins"/>
    <property type="match status" value="1"/>
</dbReference>
<feature type="transmembrane region" description="Helical" evidence="1">
    <location>
        <begin position="197"/>
        <end position="220"/>
    </location>
</feature>
<name>A0A1F5KGN4_9BACT</name>
<dbReference type="PANTHER" id="PTHR42208">
    <property type="entry name" value="HEAVY METAL TRANSPORTER-RELATED"/>
    <property type="match status" value="1"/>
</dbReference>
<feature type="transmembrane region" description="Helical" evidence="1">
    <location>
        <begin position="162"/>
        <end position="185"/>
    </location>
</feature>
<dbReference type="Pfam" id="PF13473">
    <property type="entry name" value="Cupredoxin_1"/>
    <property type="match status" value="1"/>
</dbReference>
<gene>
    <name evidence="4" type="ORF">A3D25_03520</name>
</gene>
<evidence type="ECO:0000313" key="4">
    <source>
        <dbReference type="EMBL" id="OGE39771.1"/>
    </source>
</evidence>
<dbReference type="PANTHER" id="PTHR42208:SF1">
    <property type="entry name" value="HEAVY METAL TRANSPORTER"/>
    <property type="match status" value="1"/>
</dbReference>
<proteinExistence type="predicted"/>
<organism evidence="4 5">
    <name type="scientific">Candidatus Daviesbacteria bacterium RIFCSPHIGHO2_02_FULL_43_12</name>
    <dbReference type="NCBI Taxonomy" id="1797776"/>
    <lineage>
        <taxon>Bacteria</taxon>
        <taxon>Candidatus Daviesiibacteriota</taxon>
    </lineage>
</organism>
<feature type="transmembrane region" description="Helical" evidence="1">
    <location>
        <begin position="130"/>
        <end position="156"/>
    </location>
</feature>
<dbReference type="Pfam" id="PF13386">
    <property type="entry name" value="DsbD_2"/>
    <property type="match status" value="1"/>
</dbReference>
<feature type="domain" description="Urease accessory protein UreH-like transmembrane" evidence="2">
    <location>
        <begin position="6"/>
        <end position="210"/>
    </location>
</feature>
<keyword evidence="1" id="KW-0472">Membrane</keyword>
<feature type="transmembrane region" description="Helical" evidence="1">
    <location>
        <begin position="6"/>
        <end position="32"/>
    </location>
</feature>
<feature type="transmembrane region" description="Helical" evidence="1">
    <location>
        <begin position="90"/>
        <end position="110"/>
    </location>
</feature>
<evidence type="ECO:0000259" key="2">
    <source>
        <dbReference type="Pfam" id="PF13386"/>
    </source>
</evidence>
<evidence type="ECO:0008006" key="6">
    <source>
        <dbReference type="Google" id="ProtNLM"/>
    </source>
</evidence>
<evidence type="ECO:0000256" key="1">
    <source>
        <dbReference type="SAM" id="Phobius"/>
    </source>
</evidence>
<keyword evidence="1" id="KW-1133">Transmembrane helix</keyword>
<sequence length="338" mass="35856">MNLWVIFLTGLTVGGLTCLAVQGGLLASVIAAREEDTTSNTRRHALYATGVFLVSKFIAYVVLGFILGAFGGVLNISGSIQTYMQLAAGLYMIAVALNLLNIHPIFRYVIIQPPRFLTRLVRSQSKSKDIFAPAILGAMTIFIPCGTTLAMEALAISSANAFVGASIMIAFILGTVPLFFGVGFVTSILGDAFRSKFLKLAAVAVIYLGITSVNGSLIALGSPLTLQSIAENFPITLGSGDGNTQTTAFVTTQNSEIVITARGYSPNYIKVKRGLPVTLTLRSKDAFSCASAFRIPSLGISKNLQPNGVETISFTPQKTGKIPFSCSMGMYRGVIEVI</sequence>
<dbReference type="InterPro" id="IPR028096">
    <property type="entry name" value="EfeO_Cupredoxin"/>
</dbReference>
<dbReference type="AlphaFoldDB" id="A0A1F5KGN4"/>